<name>A0A2S5IVY8_9MICC</name>
<accession>A0A2S5IVY8</accession>
<keyword evidence="3" id="KW-1185">Reference proteome</keyword>
<comment type="similarity">
    <text evidence="1">Belongs to the asp23 family.</text>
</comment>
<protein>
    <recommendedName>
        <fullName evidence="4">Asp23/Gls24 family protein</fullName>
    </recommendedName>
</protein>
<evidence type="ECO:0000256" key="1">
    <source>
        <dbReference type="ARBA" id="ARBA00005721"/>
    </source>
</evidence>
<proteinExistence type="inferred from homology"/>
<comment type="caution">
    <text evidence="2">The sequence shown here is derived from an EMBL/GenBank/DDBJ whole genome shotgun (WGS) entry which is preliminary data.</text>
</comment>
<dbReference type="AlphaFoldDB" id="A0A2S5IVY8"/>
<evidence type="ECO:0008006" key="4">
    <source>
        <dbReference type="Google" id="ProtNLM"/>
    </source>
</evidence>
<gene>
    <name evidence="2" type="ORF">C4K88_13345</name>
</gene>
<organism evidence="2 3">
    <name type="scientific">Arthrobacter pityocampae</name>
    <dbReference type="NCBI Taxonomy" id="547334"/>
    <lineage>
        <taxon>Bacteria</taxon>
        <taxon>Bacillati</taxon>
        <taxon>Actinomycetota</taxon>
        <taxon>Actinomycetes</taxon>
        <taxon>Micrococcales</taxon>
        <taxon>Micrococcaceae</taxon>
        <taxon>Arthrobacter</taxon>
    </lineage>
</organism>
<dbReference type="Proteomes" id="UP000239297">
    <property type="component" value="Unassembled WGS sequence"/>
</dbReference>
<dbReference type="InterPro" id="IPR005531">
    <property type="entry name" value="Asp23"/>
</dbReference>
<evidence type="ECO:0000313" key="3">
    <source>
        <dbReference type="Proteomes" id="UP000239297"/>
    </source>
</evidence>
<evidence type="ECO:0000313" key="2">
    <source>
        <dbReference type="EMBL" id="PPB48697.1"/>
    </source>
</evidence>
<dbReference type="EMBL" id="PRKW01000005">
    <property type="protein sequence ID" value="PPB48697.1"/>
    <property type="molecule type" value="Genomic_DNA"/>
</dbReference>
<sequence>MALNEDQPRLGCGRIIDDVWASIDQPPTAHELECPDCRSARLALHHLESVTGSLRDRDRDDPALQPGARVKEAIMMVARAEVRRSRRTPLVTTALGTIDISEQALSGLIRFAASTVPGVRARRCTIAGAPAGADPTTDPAVAAVDAGDVRITLTVAISSGVRVPATMDLLRERVATVVQAQTSITMQQIDIIVEDLYDL</sequence>
<dbReference type="Pfam" id="PF03780">
    <property type="entry name" value="Asp23"/>
    <property type="match status" value="1"/>
</dbReference>
<dbReference type="RefSeq" id="WP_104122099.1">
    <property type="nucleotide sequence ID" value="NZ_PRKW01000005.1"/>
</dbReference>
<reference evidence="2 3" key="1">
    <citation type="journal article" date="2014" name="Int. J. Syst. Evol. Microbiol.">
        <title>Arthrobacter pityocampae sp. nov., isolated from Thaumetopoea pityocampa (Lep., Thaumetopoeidae).</title>
        <authorList>
            <person name="Ince I.A."/>
            <person name="Demirbag Z."/>
            <person name="Kati H."/>
        </authorList>
    </citation>
    <scope>NUCLEOTIDE SEQUENCE [LARGE SCALE GENOMIC DNA]</scope>
    <source>
        <strain evidence="2 3">Tp2</strain>
    </source>
</reference>
<dbReference type="OrthoDB" id="3711227at2"/>